<evidence type="ECO:0000313" key="2">
    <source>
        <dbReference type="EMBL" id="KAK2602674.1"/>
    </source>
</evidence>
<dbReference type="AlphaFoldDB" id="A0AAD9W273"/>
<feature type="region of interest" description="Disordered" evidence="1">
    <location>
        <begin position="1"/>
        <end position="120"/>
    </location>
</feature>
<protein>
    <submittedName>
        <fullName evidence="2">Uncharacterized protein</fullName>
    </submittedName>
</protein>
<name>A0AAD9W273_PHOAM</name>
<feature type="region of interest" description="Disordered" evidence="1">
    <location>
        <begin position="160"/>
        <end position="181"/>
    </location>
</feature>
<feature type="compositionally biased region" description="Low complexity" evidence="1">
    <location>
        <begin position="34"/>
        <end position="54"/>
    </location>
</feature>
<feature type="compositionally biased region" description="Basic residues" evidence="1">
    <location>
        <begin position="88"/>
        <end position="97"/>
    </location>
</feature>
<dbReference type="EMBL" id="JAUJFL010000005">
    <property type="protein sequence ID" value="KAK2602674.1"/>
    <property type="molecule type" value="Genomic_DNA"/>
</dbReference>
<sequence>MNQSSQPFWPSPNVRGEYQPELASTPTAKRTFGQTRSQQQQQLLTPRSSGSSSSQYADDECSKGFASTDGGEDTQSDYSLPAQPGGRHPQHHQRRYISHPGISTRQQVAAAPAPYQSNGNRRRRTQTELLMHHGIAWLGYGTVIPNVSVVTGEPLVYGPVPTHGTRRTGGGQQGGGEEYADDEDAALAARASRALTIEVNKRAAKGHKAPDYRRA</sequence>
<organism evidence="2 3">
    <name type="scientific">Phomopsis amygdali</name>
    <name type="common">Fusicoccum amygdali</name>
    <dbReference type="NCBI Taxonomy" id="1214568"/>
    <lineage>
        <taxon>Eukaryota</taxon>
        <taxon>Fungi</taxon>
        <taxon>Dikarya</taxon>
        <taxon>Ascomycota</taxon>
        <taxon>Pezizomycotina</taxon>
        <taxon>Sordariomycetes</taxon>
        <taxon>Sordariomycetidae</taxon>
        <taxon>Diaporthales</taxon>
        <taxon>Diaporthaceae</taxon>
        <taxon>Diaporthe</taxon>
    </lineage>
</organism>
<keyword evidence="3" id="KW-1185">Reference proteome</keyword>
<proteinExistence type="predicted"/>
<reference evidence="2" key="1">
    <citation type="submission" date="2023-06" db="EMBL/GenBank/DDBJ databases">
        <authorList>
            <person name="Noh H."/>
        </authorList>
    </citation>
    <scope>NUCLEOTIDE SEQUENCE</scope>
    <source>
        <strain evidence="2">DUCC20226</strain>
    </source>
</reference>
<accession>A0AAD9W273</accession>
<dbReference type="Proteomes" id="UP001265746">
    <property type="component" value="Unassembled WGS sequence"/>
</dbReference>
<feature type="compositionally biased region" description="Gly residues" evidence="1">
    <location>
        <begin position="167"/>
        <end position="177"/>
    </location>
</feature>
<evidence type="ECO:0000256" key="1">
    <source>
        <dbReference type="SAM" id="MobiDB-lite"/>
    </source>
</evidence>
<evidence type="ECO:0000313" key="3">
    <source>
        <dbReference type="Proteomes" id="UP001265746"/>
    </source>
</evidence>
<gene>
    <name evidence="2" type="ORF">N8I77_009187</name>
</gene>
<comment type="caution">
    <text evidence="2">The sequence shown here is derived from an EMBL/GenBank/DDBJ whole genome shotgun (WGS) entry which is preliminary data.</text>
</comment>